<dbReference type="EMBL" id="DXHV01000008">
    <property type="protein sequence ID" value="HIV99694.1"/>
    <property type="molecule type" value="Genomic_DNA"/>
</dbReference>
<dbReference type="Proteomes" id="UP000886752">
    <property type="component" value="Unassembled WGS sequence"/>
</dbReference>
<reference evidence="1" key="1">
    <citation type="journal article" date="2021" name="PeerJ">
        <title>Extensive microbial diversity within the chicken gut microbiome revealed by metagenomics and culture.</title>
        <authorList>
            <person name="Gilroy R."/>
            <person name="Ravi A."/>
            <person name="Getino M."/>
            <person name="Pursley I."/>
            <person name="Horton D.L."/>
            <person name="Alikhan N.F."/>
            <person name="Baker D."/>
            <person name="Gharbi K."/>
            <person name="Hall N."/>
            <person name="Watson M."/>
            <person name="Adriaenssens E.M."/>
            <person name="Foster-Nyarko E."/>
            <person name="Jarju S."/>
            <person name="Secka A."/>
            <person name="Antonio M."/>
            <person name="Oren A."/>
            <person name="Chaudhuri R.R."/>
            <person name="La Ragione R."/>
            <person name="Hildebrand F."/>
            <person name="Pallen M.J."/>
        </authorList>
    </citation>
    <scope>NUCLEOTIDE SEQUENCE</scope>
    <source>
        <strain evidence="1">ChiHecec2B26-446</strain>
    </source>
</reference>
<dbReference type="AlphaFoldDB" id="A0A9D1PU90"/>
<name>A0A9D1PU90_9BACT</name>
<sequence length="65" mass="7304">MSPFEAAASLSSAAQDVKQYTGVRLNILGIDFLDKPETCSFISDQKNFSILLFLHQKELLPLFQK</sequence>
<organism evidence="1 2">
    <name type="scientific">Candidatus Desulfovibrio intestinipullorum</name>
    <dbReference type="NCBI Taxonomy" id="2838536"/>
    <lineage>
        <taxon>Bacteria</taxon>
        <taxon>Pseudomonadati</taxon>
        <taxon>Thermodesulfobacteriota</taxon>
        <taxon>Desulfovibrionia</taxon>
        <taxon>Desulfovibrionales</taxon>
        <taxon>Desulfovibrionaceae</taxon>
        <taxon>Desulfovibrio</taxon>
    </lineage>
</organism>
<evidence type="ECO:0000313" key="2">
    <source>
        <dbReference type="Proteomes" id="UP000886752"/>
    </source>
</evidence>
<protein>
    <submittedName>
        <fullName evidence="1">Uncharacterized protein</fullName>
    </submittedName>
</protein>
<gene>
    <name evidence="1" type="ORF">H9894_00645</name>
</gene>
<accession>A0A9D1PU90</accession>
<comment type="caution">
    <text evidence="1">The sequence shown here is derived from an EMBL/GenBank/DDBJ whole genome shotgun (WGS) entry which is preliminary data.</text>
</comment>
<reference evidence="1" key="2">
    <citation type="submission" date="2021-04" db="EMBL/GenBank/DDBJ databases">
        <authorList>
            <person name="Gilroy R."/>
        </authorList>
    </citation>
    <scope>NUCLEOTIDE SEQUENCE</scope>
    <source>
        <strain evidence="1">ChiHecec2B26-446</strain>
    </source>
</reference>
<proteinExistence type="predicted"/>
<evidence type="ECO:0000313" key="1">
    <source>
        <dbReference type="EMBL" id="HIV99694.1"/>
    </source>
</evidence>